<dbReference type="InterPro" id="IPR058594">
    <property type="entry name" value="PB1-like_dom_pln"/>
</dbReference>
<feature type="region of interest" description="Disordered" evidence="5">
    <location>
        <begin position="563"/>
        <end position="747"/>
    </location>
</feature>
<dbReference type="Pfam" id="PF04434">
    <property type="entry name" value="SWIM"/>
    <property type="match status" value="1"/>
</dbReference>
<sequence length="747" mass="82143">MTNLLFEIEIHSGGQFERNPKLVYLGDKVSTSCKVDPDRLNYFEIQDAVAECGLPSTSLVYYLIPGGNLEQDLRLITGDDEVLYMCELHVAWPIDRITLYVEGGVEPLQVVGQSDFGGVVDEGDELEGDEGNVFEGDELNELGNEDEDDNEVVGNGGYTASDAQSSMQAEVGSNGGNNASDAQPSMQSGVGRNEVNNVQPEVGNNRQPEVRNNAQPEVGNNAQPAMRIDRIRVRQYAPSTTRPNQPDVQAPDWTEPEDGGQPKFLRMYVRYHTQKVGFLDGCHLKGRFGGQLLAATGKDGNDNIFHVAVAVVEQECKDSWIWFLKHFFEDIGDPQDLNLVFISDRQKKLFPKVEHRYCLKHIYSNFKLLFKGLELKDALWSCAAASTEREFERRMEYLKGLDEKAWKWLSKIQPNNGSFNVMILPARNKPILSMLEWIRVRLMTRLHTKRIGMEKYGGSVCPNVQDKLEKLKMEYRSFSAMPSNRFKYEVDNYYERHVVDLTKKECSCRIWDLTGIPCKHGVVAIYKNLEHPEDYLHDCYLKEAYLDVYSEIIHPMPGQDEWIKSGHLSPQPSHVLRPLGRLKKLRRRDPDEPKSPHKPVSVRDSIARGADRGRGAGSGVGKGRGTTSGAGSGVGRGRGATSGVGSGAGKGRGATVDVGRGRGVTFDVGSGADRGRGVGRGSNSGADMGSTSGQASDAGRGSISGQASGASRSWTNGAAIKNLGEKRTRGSGSSRLPKLSVVGGKGK</sequence>
<name>A0A2N9I3G6_FAGSY</name>
<feature type="domain" description="SWIM-type" evidence="6">
    <location>
        <begin position="488"/>
        <end position="529"/>
    </location>
</feature>
<feature type="compositionally biased region" description="Polar residues" evidence="5">
    <location>
        <begin position="683"/>
        <end position="695"/>
    </location>
</feature>
<feature type="compositionally biased region" description="Basic and acidic residues" evidence="5">
    <location>
        <begin position="605"/>
        <end position="614"/>
    </location>
</feature>
<evidence type="ECO:0000256" key="2">
    <source>
        <dbReference type="ARBA" id="ARBA00022771"/>
    </source>
</evidence>
<dbReference type="InterPro" id="IPR007527">
    <property type="entry name" value="Znf_SWIM"/>
</dbReference>
<organism evidence="7">
    <name type="scientific">Fagus sylvatica</name>
    <name type="common">Beechnut</name>
    <dbReference type="NCBI Taxonomy" id="28930"/>
    <lineage>
        <taxon>Eukaryota</taxon>
        <taxon>Viridiplantae</taxon>
        <taxon>Streptophyta</taxon>
        <taxon>Embryophyta</taxon>
        <taxon>Tracheophyta</taxon>
        <taxon>Spermatophyta</taxon>
        <taxon>Magnoliopsida</taxon>
        <taxon>eudicotyledons</taxon>
        <taxon>Gunneridae</taxon>
        <taxon>Pentapetalae</taxon>
        <taxon>rosids</taxon>
        <taxon>fabids</taxon>
        <taxon>Fagales</taxon>
        <taxon>Fagaceae</taxon>
        <taxon>Fagus</taxon>
    </lineage>
</organism>
<dbReference type="PANTHER" id="PTHR31973:SF187">
    <property type="entry name" value="MUTATOR TRANSPOSASE MUDRA PROTEIN"/>
    <property type="match status" value="1"/>
</dbReference>
<dbReference type="Pfam" id="PF10551">
    <property type="entry name" value="MULE"/>
    <property type="match status" value="1"/>
</dbReference>
<reference evidence="7" key="1">
    <citation type="submission" date="2018-02" db="EMBL/GenBank/DDBJ databases">
        <authorList>
            <person name="Cohen D.B."/>
            <person name="Kent A.D."/>
        </authorList>
    </citation>
    <scope>NUCLEOTIDE SEQUENCE</scope>
</reference>
<evidence type="ECO:0000256" key="3">
    <source>
        <dbReference type="ARBA" id="ARBA00022833"/>
    </source>
</evidence>
<feature type="compositionally biased region" description="Acidic residues" evidence="5">
    <location>
        <begin position="137"/>
        <end position="151"/>
    </location>
</feature>
<evidence type="ECO:0000256" key="4">
    <source>
        <dbReference type="PROSITE-ProRule" id="PRU00325"/>
    </source>
</evidence>
<feature type="region of interest" description="Disordered" evidence="5">
    <location>
        <begin position="137"/>
        <end position="259"/>
    </location>
</feature>
<dbReference type="EMBL" id="OIVN01004779">
    <property type="protein sequence ID" value="SPD19222.1"/>
    <property type="molecule type" value="Genomic_DNA"/>
</dbReference>
<feature type="compositionally biased region" description="Polar residues" evidence="5">
    <location>
        <begin position="176"/>
        <end position="223"/>
    </location>
</feature>
<dbReference type="GO" id="GO:0008270">
    <property type="term" value="F:zinc ion binding"/>
    <property type="evidence" value="ECO:0007669"/>
    <property type="project" value="UniProtKB-KW"/>
</dbReference>
<gene>
    <name evidence="7" type="ORF">FSB_LOCUS47104</name>
</gene>
<evidence type="ECO:0000256" key="5">
    <source>
        <dbReference type="SAM" id="MobiDB-lite"/>
    </source>
</evidence>
<proteinExistence type="predicted"/>
<feature type="compositionally biased region" description="Gly residues" evidence="5">
    <location>
        <begin position="615"/>
        <end position="652"/>
    </location>
</feature>
<protein>
    <recommendedName>
        <fullName evidence="6">SWIM-type domain-containing protein</fullName>
    </recommendedName>
</protein>
<keyword evidence="2 4" id="KW-0863">Zinc-finger</keyword>
<evidence type="ECO:0000313" key="7">
    <source>
        <dbReference type="EMBL" id="SPD19222.1"/>
    </source>
</evidence>
<feature type="compositionally biased region" description="Polar residues" evidence="5">
    <location>
        <begin position="703"/>
        <end position="716"/>
    </location>
</feature>
<dbReference type="AlphaFoldDB" id="A0A2N9I3G6"/>
<dbReference type="SMART" id="SM00575">
    <property type="entry name" value="ZnF_PMZ"/>
    <property type="match status" value="1"/>
</dbReference>
<dbReference type="PANTHER" id="PTHR31973">
    <property type="entry name" value="POLYPROTEIN, PUTATIVE-RELATED"/>
    <property type="match status" value="1"/>
</dbReference>
<evidence type="ECO:0000256" key="1">
    <source>
        <dbReference type="ARBA" id="ARBA00022723"/>
    </source>
</evidence>
<dbReference type="PROSITE" id="PS50966">
    <property type="entry name" value="ZF_SWIM"/>
    <property type="match status" value="1"/>
</dbReference>
<keyword evidence="3" id="KW-0862">Zinc</keyword>
<evidence type="ECO:0000259" key="6">
    <source>
        <dbReference type="PROSITE" id="PS50966"/>
    </source>
</evidence>
<dbReference type="InterPro" id="IPR006564">
    <property type="entry name" value="Znf_PMZ"/>
</dbReference>
<keyword evidence="1" id="KW-0479">Metal-binding</keyword>
<feature type="compositionally biased region" description="Polar residues" evidence="5">
    <location>
        <begin position="237"/>
        <end position="247"/>
    </location>
</feature>
<accession>A0A2N9I3G6</accession>
<dbReference type="InterPro" id="IPR018289">
    <property type="entry name" value="MULE_transposase_dom"/>
</dbReference>
<dbReference type="Pfam" id="PF26130">
    <property type="entry name" value="PB1-like"/>
    <property type="match status" value="1"/>
</dbReference>